<organism evidence="2 3">
    <name type="scientific">Mycoplana ramosa</name>
    <name type="common">Mycoplana bullata</name>
    <dbReference type="NCBI Taxonomy" id="40837"/>
    <lineage>
        <taxon>Bacteria</taxon>
        <taxon>Pseudomonadati</taxon>
        <taxon>Pseudomonadota</taxon>
        <taxon>Alphaproteobacteria</taxon>
        <taxon>Hyphomicrobiales</taxon>
        <taxon>Rhizobiaceae</taxon>
        <taxon>Mycoplana</taxon>
    </lineage>
</organism>
<gene>
    <name evidence="2" type="ORF">ACFQ33_16995</name>
</gene>
<accession>A0ABW3Z0C4</accession>
<comment type="caution">
    <text evidence="2">The sequence shown here is derived from an EMBL/GenBank/DDBJ whole genome shotgun (WGS) entry which is preliminary data.</text>
</comment>
<proteinExistence type="predicted"/>
<reference evidence="3" key="1">
    <citation type="journal article" date="2019" name="Int. J. Syst. Evol. Microbiol.">
        <title>The Global Catalogue of Microorganisms (GCM) 10K type strain sequencing project: providing services to taxonomists for standard genome sequencing and annotation.</title>
        <authorList>
            <consortium name="The Broad Institute Genomics Platform"/>
            <consortium name="The Broad Institute Genome Sequencing Center for Infectious Disease"/>
            <person name="Wu L."/>
            <person name="Ma J."/>
        </authorList>
    </citation>
    <scope>NUCLEOTIDE SEQUENCE [LARGE SCALE GENOMIC DNA]</scope>
    <source>
        <strain evidence="3">CCUG 55609</strain>
    </source>
</reference>
<dbReference type="InterPro" id="IPR045601">
    <property type="entry name" value="DUF6455"/>
</dbReference>
<feature type="domain" description="DUF6455" evidence="1">
    <location>
        <begin position="67"/>
        <end position="132"/>
    </location>
</feature>
<sequence length="151" mass="16207">MTNGSMLHNVLEMMAARWKGYRDGARVHRKLAQLGPRESNAIAADCGLTFDQLCDVVGQGPRAAVELENVMMALGIDTEAVRHTNRTALNDMTRVCAVCSHKAICRQSIRNGTIATDHVAFCNNSDRLADLQGESSAVRTQSGASAGVVAH</sequence>
<dbReference type="RefSeq" id="WP_374840729.1">
    <property type="nucleotide sequence ID" value="NZ_JBHEEW010000016.1"/>
</dbReference>
<evidence type="ECO:0000313" key="2">
    <source>
        <dbReference type="EMBL" id="MFD1329588.1"/>
    </source>
</evidence>
<keyword evidence="3" id="KW-1185">Reference proteome</keyword>
<protein>
    <submittedName>
        <fullName evidence="2">DUF6455 family protein</fullName>
    </submittedName>
</protein>
<dbReference type="Proteomes" id="UP001597173">
    <property type="component" value="Unassembled WGS sequence"/>
</dbReference>
<dbReference type="Pfam" id="PF20056">
    <property type="entry name" value="DUF6455"/>
    <property type="match status" value="1"/>
</dbReference>
<name>A0ABW3Z0C4_MYCRA</name>
<evidence type="ECO:0000259" key="1">
    <source>
        <dbReference type="Pfam" id="PF20056"/>
    </source>
</evidence>
<dbReference type="EMBL" id="JBHTNF010000012">
    <property type="protein sequence ID" value="MFD1329588.1"/>
    <property type="molecule type" value="Genomic_DNA"/>
</dbReference>
<evidence type="ECO:0000313" key="3">
    <source>
        <dbReference type="Proteomes" id="UP001597173"/>
    </source>
</evidence>